<dbReference type="Proteomes" id="UP000003828">
    <property type="component" value="Unassembled WGS sequence"/>
</dbReference>
<comment type="caution">
    <text evidence="1">The sequence shown here is derived from an EMBL/GenBank/DDBJ whole genome shotgun (WGS) entry which is preliminary data.</text>
</comment>
<dbReference type="STRING" id="1077972.ARGLB_037_01010"/>
<reference evidence="1 2" key="1">
    <citation type="submission" date="2011-12" db="EMBL/GenBank/DDBJ databases">
        <title>Whole genome shotgun sequence of Arthrobacter globiformis NBRC 12137.</title>
        <authorList>
            <person name="Miyazawa S."/>
            <person name="Hosoyama A."/>
            <person name="Tsuchikane K."/>
            <person name="Katsumata H."/>
            <person name="Yamazaki S."/>
            <person name="Fujita N."/>
        </authorList>
    </citation>
    <scope>NUCLEOTIDE SEQUENCE [LARGE SCALE GENOMIC DNA]</scope>
    <source>
        <strain evidence="1 2">NBRC 12137</strain>
    </source>
</reference>
<evidence type="ECO:0000313" key="2">
    <source>
        <dbReference type="Proteomes" id="UP000003828"/>
    </source>
</evidence>
<organism evidence="1 2">
    <name type="scientific">Arthrobacter globiformis (strain ATCC 8010 / DSM 20124 / JCM 1332 / NBRC 12137 / NCIMB 8907 / NRRL B-2979 / 168)</name>
    <dbReference type="NCBI Taxonomy" id="1077972"/>
    <lineage>
        <taxon>Bacteria</taxon>
        <taxon>Bacillati</taxon>
        <taxon>Actinomycetota</taxon>
        <taxon>Actinomycetes</taxon>
        <taxon>Micrococcales</taxon>
        <taxon>Micrococcaceae</taxon>
        <taxon>Arthrobacter</taxon>
    </lineage>
</organism>
<dbReference type="EMBL" id="BAEG01000037">
    <property type="protein sequence ID" value="GAB13250.1"/>
    <property type="molecule type" value="Genomic_DNA"/>
</dbReference>
<dbReference type="AlphaFoldDB" id="H0QK10"/>
<protein>
    <submittedName>
        <fullName evidence="1">Uncharacterized protein</fullName>
    </submittedName>
</protein>
<evidence type="ECO:0000313" key="1">
    <source>
        <dbReference type="EMBL" id="GAB13250.1"/>
    </source>
</evidence>
<name>H0QK10_ARTG1</name>
<keyword evidence="2" id="KW-1185">Reference proteome</keyword>
<sequence>MKPPTPPEAQTVQGWHTLQPAQKVVVHEPTGETYPATVDTITEDHSVIWVISERWYQRKAFDIREGVVLKPQ</sequence>
<gene>
    <name evidence="1" type="ORF">ARGLB_037_01010</name>
</gene>
<accession>H0QK10</accession>
<proteinExistence type="predicted"/>
<dbReference type="RefSeq" id="WP_003800314.1">
    <property type="nucleotide sequence ID" value="NZ_BAEG01000037.1"/>
</dbReference>